<keyword evidence="4" id="KW-1185">Reference proteome</keyword>
<proteinExistence type="predicted"/>
<keyword evidence="2" id="KW-0732">Signal</keyword>
<evidence type="ECO:0008006" key="5">
    <source>
        <dbReference type="Google" id="ProtNLM"/>
    </source>
</evidence>
<comment type="caution">
    <text evidence="3">The sequence shown here is derived from an EMBL/GenBank/DDBJ whole genome shotgun (WGS) entry which is preliminary data.</text>
</comment>
<organism evidence="3 4">
    <name type="scientific">Panicum virgatum</name>
    <name type="common">Blackwell switchgrass</name>
    <dbReference type="NCBI Taxonomy" id="38727"/>
    <lineage>
        <taxon>Eukaryota</taxon>
        <taxon>Viridiplantae</taxon>
        <taxon>Streptophyta</taxon>
        <taxon>Embryophyta</taxon>
        <taxon>Tracheophyta</taxon>
        <taxon>Spermatophyta</taxon>
        <taxon>Magnoliopsida</taxon>
        <taxon>Liliopsida</taxon>
        <taxon>Poales</taxon>
        <taxon>Poaceae</taxon>
        <taxon>PACMAD clade</taxon>
        <taxon>Panicoideae</taxon>
        <taxon>Panicodae</taxon>
        <taxon>Paniceae</taxon>
        <taxon>Panicinae</taxon>
        <taxon>Panicum</taxon>
        <taxon>Panicum sect. Hiantes</taxon>
    </lineage>
</organism>
<gene>
    <name evidence="3" type="ORF">PVAP13_7NG435390</name>
</gene>
<feature type="region of interest" description="Disordered" evidence="1">
    <location>
        <begin position="122"/>
        <end position="153"/>
    </location>
</feature>
<evidence type="ECO:0000313" key="3">
    <source>
        <dbReference type="EMBL" id="KAG2569692.1"/>
    </source>
</evidence>
<name>A0A8T0QAQ1_PANVG</name>
<feature type="chain" id="PRO_5035760933" description="Secreted protein" evidence="2">
    <location>
        <begin position="23"/>
        <end position="153"/>
    </location>
</feature>
<dbReference type="EMBL" id="CM029050">
    <property type="protein sequence ID" value="KAG2569692.1"/>
    <property type="molecule type" value="Genomic_DNA"/>
</dbReference>
<dbReference type="Proteomes" id="UP000823388">
    <property type="component" value="Chromosome 7N"/>
</dbReference>
<dbReference type="AlphaFoldDB" id="A0A8T0QAQ1"/>
<evidence type="ECO:0000256" key="1">
    <source>
        <dbReference type="SAM" id="MobiDB-lite"/>
    </source>
</evidence>
<protein>
    <recommendedName>
        <fullName evidence="5">Secreted protein</fullName>
    </recommendedName>
</protein>
<reference evidence="3" key="1">
    <citation type="submission" date="2020-05" db="EMBL/GenBank/DDBJ databases">
        <title>WGS assembly of Panicum virgatum.</title>
        <authorList>
            <person name="Lovell J.T."/>
            <person name="Jenkins J."/>
            <person name="Shu S."/>
            <person name="Juenger T.E."/>
            <person name="Schmutz J."/>
        </authorList>
    </citation>
    <scope>NUCLEOTIDE SEQUENCE</scope>
    <source>
        <strain evidence="3">AP13</strain>
    </source>
</reference>
<evidence type="ECO:0000313" key="4">
    <source>
        <dbReference type="Proteomes" id="UP000823388"/>
    </source>
</evidence>
<accession>A0A8T0QAQ1</accession>
<feature type="signal peptide" evidence="2">
    <location>
        <begin position="1"/>
        <end position="22"/>
    </location>
</feature>
<sequence>MGPPRQALLIFWMLPCRRLSFLFSSQFPSASTVVPIESSDGSWWPSEEWICARMEGRTHGVEESDYMHADTELQRLLEEHTLRAGCHCHSRTHMAVRRWRRRSRVLQRLPAQGLANVAAQGPWRLPTQGPAEATGVREPQRLAEAEGVGARGV</sequence>
<evidence type="ECO:0000256" key="2">
    <source>
        <dbReference type="SAM" id="SignalP"/>
    </source>
</evidence>